<feature type="region of interest" description="Disordered" evidence="2">
    <location>
        <begin position="1"/>
        <end position="26"/>
    </location>
</feature>
<evidence type="ECO:0000313" key="4">
    <source>
        <dbReference type="EMBL" id="NAW34908.1"/>
    </source>
</evidence>
<accession>A0A7X5AQF1</accession>
<dbReference type="OrthoDB" id="6174570at2"/>
<evidence type="ECO:0000256" key="1">
    <source>
        <dbReference type="SAM" id="Coils"/>
    </source>
</evidence>
<organism evidence="4 5">
    <name type="scientific">Halomonas alimentaria</name>
    <dbReference type="NCBI Taxonomy" id="147248"/>
    <lineage>
        <taxon>Bacteria</taxon>
        <taxon>Pseudomonadati</taxon>
        <taxon>Pseudomonadota</taxon>
        <taxon>Gammaproteobacteria</taxon>
        <taxon>Oceanospirillales</taxon>
        <taxon>Halomonadaceae</taxon>
        <taxon>Halomonas</taxon>
    </lineage>
</organism>
<protein>
    <submittedName>
        <fullName evidence="4">Uncharacterized protein</fullName>
    </submittedName>
</protein>
<keyword evidence="3" id="KW-0812">Transmembrane</keyword>
<feature type="coiled-coil region" evidence="1">
    <location>
        <begin position="60"/>
        <end position="143"/>
    </location>
</feature>
<gene>
    <name evidence="4" type="ORF">GRB96_10835</name>
</gene>
<dbReference type="EMBL" id="WUTT01000001">
    <property type="protein sequence ID" value="NAW34908.1"/>
    <property type="molecule type" value="Genomic_DNA"/>
</dbReference>
<sequence>MAERPEPRRYAGPIVPDPEASLTAHRPRYPEPPRVWPLWLLVLMLVGALGAMGWFVWQERQRLEAEAARLSGELSNVHARFDAAIGQGDGLERLEARLDALERQDASQERHFGVVEEDLAAGLERLEGMIDRQEARLTRMGEAAATREAMLAAFQGSLDALERAGEEGRGALGGRLDLLSEAQEQHDRRLTELQEQAIDETALDALRERQAAVEESLADGQAEQRSRLEELQARVASLAETLEGVDEAREDDRQQRDALRQRLSALEAEAGELRRSQLALSARLEALRP</sequence>
<proteinExistence type="predicted"/>
<evidence type="ECO:0000256" key="3">
    <source>
        <dbReference type="SAM" id="Phobius"/>
    </source>
</evidence>
<keyword evidence="1" id="KW-0175">Coiled coil</keyword>
<dbReference type="Proteomes" id="UP000487929">
    <property type="component" value="Unassembled WGS sequence"/>
</dbReference>
<reference evidence="4 5" key="1">
    <citation type="submission" date="2019-12" db="EMBL/GenBank/DDBJ databases">
        <title>Draft genome sequencing of Halomonas alimentaria DSM 15356.</title>
        <authorList>
            <person name="Pandiyan K."/>
            <person name="Kushwaha P."/>
            <person name="Gowdham M."/>
            <person name="Chakdar H."/>
            <person name="Singh A."/>
            <person name="Kumar M."/>
            <person name="Saxena A.K."/>
        </authorList>
    </citation>
    <scope>NUCLEOTIDE SEQUENCE [LARGE SCALE GENOMIC DNA]</scope>
    <source>
        <strain evidence="4 5">DSM 15356</strain>
    </source>
</reference>
<evidence type="ECO:0000256" key="2">
    <source>
        <dbReference type="SAM" id="MobiDB-lite"/>
    </source>
</evidence>
<name>A0A7X5AQF1_9GAMM</name>
<dbReference type="RefSeq" id="WP_161432150.1">
    <property type="nucleotide sequence ID" value="NZ_WUTT01000001.1"/>
</dbReference>
<comment type="caution">
    <text evidence="4">The sequence shown here is derived from an EMBL/GenBank/DDBJ whole genome shotgun (WGS) entry which is preliminary data.</text>
</comment>
<evidence type="ECO:0000313" key="5">
    <source>
        <dbReference type="Proteomes" id="UP000487929"/>
    </source>
</evidence>
<keyword evidence="3" id="KW-1133">Transmembrane helix</keyword>
<dbReference type="AlphaFoldDB" id="A0A7X5AQF1"/>
<keyword evidence="3" id="KW-0472">Membrane</keyword>
<feature type="transmembrane region" description="Helical" evidence="3">
    <location>
        <begin position="36"/>
        <end position="57"/>
    </location>
</feature>
<keyword evidence="5" id="KW-1185">Reference proteome</keyword>
<feature type="coiled-coil region" evidence="1">
    <location>
        <begin position="176"/>
        <end position="276"/>
    </location>
</feature>